<reference evidence="1 2" key="1">
    <citation type="submission" date="2024-08" db="EMBL/GenBank/DDBJ databases">
        <title>Insights into the chromosomal genome structure of Flemingia macrophylla.</title>
        <authorList>
            <person name="Ding Y."/>
            <person name="Zhao Y."/>
            <person name="Bi W."/>
            <person name="Wu M."/>
            <person name="Zhao G."/>
            <person name="Gong Y."/>
            <person name="Li W."/>
            <person name="Zhang P."/>
        </authorList>
    </citation>
    <scope>NUCLEOTIDE SEQUENCE [LARGE SCALE GENOMIC DNA]</scope>
    <source>
        <strain evidence="1">DYQJB</strain>
        <tissue evidence="1">Leaf</tissue>
    </source>
</reference>
<organism evidence="1 2">
    <name type="scientific">Flemingia macrophylla</name>
    <dbReference type="NCBI Taxonomy" id="520843"/>
    <lineage>
        <taxon>Eukaryota</taxon>
        <taxon>Viridiplantae</taxon>
        <taxon>Streptophyta</taxon>
        <taxon>Embryophyta</taxon>
        <taxon>Tracheophyta</taxon>
        <taxon>Spermatophyta</taxon>
        <taxon>Magnoliopsida</taxon>
        <taxon>eudicotyledons</taxon>
        <taxon>Gunneridae</taxon>
        <taxon>Pentapetalae</taxon>
        <taxon>rosids</taxon>
        <taxon>fabids</taxon>
        <taxon>Fabales</taxon>
        <taxon>Fabaceae</taxon>
        <taxon>Papilionoideae</taxon>
        <taxon>50 kb inversion clade</taxon>
        <taxon>NPAAA clade</taxon>
        <taxon>indigoferoid/millettioid clade</taxon>
        <taxon>Phaseoleae</taxon>
        <taxon>Flemingia</taxon>
    </lineage>
</organism>
<evidence type="ECO:0000313" key="1">
    <source>
        <dbReference type="EMBL" id="KAL2337286.1"/>
    </source>
</evidence>
<name>A0ABD1MNA4_9FABA</name>
<dbReference type="AlphaFoldDB" id="A0ABD1MNA4"/>
<gene>
    <name evidence="1" type="ORF">Fmac_011732</name>
</gene>
<dbReference type="Proteomes" id="UP001603857">
    <property type="component" value="Unassembled WGS sequence"/>
</dbReference>
<protein>
    <submittedName>
        <fullName evidence="1">Uncharacterized protein</fullName>
    </submittedName>
</protein>
<sequence>MAKEFGSLLPQENLVFVKQAGNQSVVQQQTSGEITSPVINTSGILSSPMLEKRNEVKENCQDEAVISNDSSPAMQQLIKGLNSVSTEALVAFCEEIRMIMHLNDDNSILEPLNGHPIGDIGSKLEGAIATDSQARYLTPRDFTPRERKMNRFITSMPSGDSFVQSPSAGKPLSNSMAQEHYTLSEEIQEINRRLIDTEVVVVKEETFPGVIEGGIKHGEGLTVKLSFNSVTVNLEPILTDQASKKVKYFIL</sequence>
<keyword evidence="2" id="KW-1185">Reference proteome</keyword>
<accession>A0ABD1MNA4</accession>
<dbReference type="EMBL" id="JBGMDY010000004">
    <property type="protein sequence ID" value="KAL2337286.1"/>
    <property type="molecule type" value="Genomic_DNA"/>
</dbReference>
<evidence type="ECO:0000313" key="2">
    <source>
        <dbReference type="Proteomes" id="UP001603857"/>
    </source>
</evidence>
<comment type="caution">
    <text evidence="1">The sequence shown here is derived from an EMBL/GenBank/DDBJ whole genome shotgun (WGS) entry which is preliminary data.</text>
</comment>
<proteinExistence type="predicted"/>